<dbReference type="AlphaFoldDB" id="A0A0F9SYZ4"/>
<protein>
    <submittedName>
        <fullName evidence="1">Uncharacterized protein</fullName>
    </submittedName>
</protein>
<gene>
    <name evidence="1" type="ORF">LCGC14_0413160</name>
</gene>
<evidence type="ECO:0000313" key="1">
    <source>
        <dbReference type="EMBL" id="KKN72179.1"/>
    </source>
</evidence>
<comment type="caution">
    <text evidence="1">The sequence shown here is derived from an EMBL/GenBank/DDBJ whole genome shotgun (WGS) entry which is preliminary data.</text>
</comment>
<reference evidence="1" key="1">
    <citation type="journal article" date="2015" name="Nature">
        <title>Complex archaea that bridge the gap between prokaryotes and eukaryotes.</title>
        <authorList>
            <person name="Spang A."/>
            <person name="Saw J.H."/>
            <person name="Jorgensen S.L."/>
            <person name="Zaremba-Niedzwiedzka K."/>
            <person name="Martijn J."/>
            <person name="Lind A.E."/>
            <person name="van Eijk R."/>
            <person name="Schleper C."/>
            <person name="Guy L."/>
            <person name="Ettema T.J."/>
        </authorList>
    </citation>
    <scope>NUCLEOTIDE SEQUENCE</scope>
</reference>
<dbReference type="EMBL" id="LAZR01000367">
    <property type="protein sequence ID" value="KKN72179.1"/>
    <property type="molecule type" value="Genomic_DNA"/>
</dbReference>
<accession>A0A0F9SYZ4</accession>
<organism evidence="1">
    <name type="scientific">marine sediment metagenome</name>
    <dbReference type="NCBI Taxonomy" id="412755"/>
    <lineage>
        <taxon>unclassified sequences</taxon>
        <taxon>metagenomes</taxon>
        <taxon>ecological metagenomes</taxon>
    </lineage>
</organism>
<name>A0A0F9SYZ4_9ZZZZ</name>
<proteinExistence type="predicted"/>
<sequence length="178" mass="19892">MRGRLINPFEVELAQLDTSAMDLDPDGSAGPLTSGYDDDFREPVVLLRDEVADDTTGIALRKETFIRVPCQIEPQSWEQLRQLLGGSSPNAAVRIVFHFRDLERLCFIDSDTGEALIRNNDRLCSIFGCDGELLQEVRNPPGLFATQVRPNFGIGRSRNLLIATFEEREQGTLQAVAR</sequence>